<proteinExistence type="predicted"/>
<reference evidence="3" key="1">
    <citation type="submission" date="2017-06" db="EMBL/GenBank/DDBJ databases">
        <title>Herbaspirillum phytohormonus sp. nov., isolated from the root nodule of Robinia pseudoacacia in lead-zinc mine.</title>
        <authorList>
            <person name="Fan M."/>
            <person name="Lin Y."/>
        </authorList>
    </citation>
    <scope>NUCLEOTIDE SEQUENCE [LARGE SCALE GENOMIC DNA]</scope>
    <source>
        <strain evidence="3">SC-089</strain>
    </source>
</reference>
<gene>
    <name evidence="2" type="ORF">CEY11_07045</name>
</gene>
<dbReference type="InterPro" id="IPR036928">
    <property type="entry name" value="AS_sf"/>
</dbReference>
<dbReference type="PANTHER" id="PTHR42678">
    <property type="entry name" value="AMIDASE"/>
    <property type="match status" value="1"/>
</dbReference>
<dbReference type="Proteomes" id="UP000214603">
    <property type="component" value="Unassembled WGS sequence"/>
</dbReference>
<feature type="domain" description="Amidase" evidence="1">
    <location>
        <begin position="29"/>
        <end position="463"/>
    </location>
</feature>
<accession>A0A225MSL0</accession>
<dbReference type="AlphaFoldDB" id="A0A225MSL0"/>
<dbReference type="Pfam" id="PF01425">
    <property type="entry name" value="Amidase"/>
    <property type="match status" value="1"/>
</dbReference>
<dbReference type="EMBL" id="NJIH01000003">
    <property type="protein sequence ID" value="OWT64042.1"/>
    <property type="molecule type" value="Genomic_DNA"/>
</dbReference>
<dbReference type="SUPFAM" id="SSF75304">
    <property type="entry name" value="Amidase signature (AS) enzymes"/>
    <property type="match status" value="1"/>
</dbReference>
<organism evidence="2 3">
    <name type="scientific">Candidimonas nitroreducens</name>
    <dbReference type="NCBI Taxonomy" id="683354"/>
    <lineage>
        <taxon>Bacteria</taxon>
        <taxon>Pseudomonadati</taxon>
        <taxon>Pseudomonadota</taxon>
        <taxon>Betaproteobacteria</taxon>
        <taxon>Burkholderiales</taxon>
        <taxon>Alcaligenaceae</taxon>
        <taxon>Candidimonas</taxon>
    </lineage>
</organism>
<keyword evidence="3" id="KW-1185">Reference proteome</keyword>
<dbReference type="OrthoDB" id="9811471at2"/>
<dbReference type="RefSeq" id="WP_088602622.1">
    <property type="nucleotide sequence ID" value="NZ_NJIH01000003.1"/>
</dbReference>
<name>A0A225MSL0_9BURK</name>
<evidence type="ECO:0000313" key="2">
    <source>
        <dbReference type="EMBL" id="OWT64042.1"/>
    </source>
</evidence>
<protein>
    <recommendedName>
        <fullName evidence="1">Amidase domain-containing protein</fullName>
    </recommendedName>
</protein>
<dbReference type="Gene3D" id="3.90.1300.10">
    <property type="entry name" value="Amidase signature (AS) domain"/>
    <property type="match status" value="1"/>
</dbReference>
<evidence type="ECO:0000313" key="3">
    <source>
        <dbReference type="Proteomes" id="UP000214603"/>
    </source>
</evidence>
<comment type="caution">
    <text evidence="2">The sequence shown here is derived from an EMBL/GenBank/DDBJ whole genome shotgun (WGS) entry which is preliminary data.</text>
</comment>
<sequence>MQPEDFVFERSIAELQDAMSSGRSTSHALVQAYLRRIAAYDQHGPAVNSIITLNPAAAAQAEALDHERRSGRLRGPLHGIPILLKDNYDTADMPTSGGTPALAGLQPERDAFQVRRLRQAGAVILGKTTMHELACGITNISALTGATRNPYDPGHVPGGSSGGTAVAVAASFAAAGMGSDTCGSIRIPAACQSLVGLRITPGLASRSGIMPLSPSQDVGGPLARTVRDLAIMLDATVGPDPDDPATLAAADHIPPSYLAQLEPDALGGARIGVLPDLFGAQPEELEISDIVRQALAAMRDLGARIVDVHIAGLADMMRNSNVIAHEFKFALAAYLSGQPHAPVKSLAEILRQQRHHEQLDAVLRLRDLPQTPDSPAYDAAQAARHALRAAVTACMQQHRLDALAYPVLRTAPVAIGTPMSGPNSQLSPGTGLPAIAIPAGYTRLGLPVGLELLGRAYGEQSLLNYAAHWELAGGRRRPPPYTPALG</sequence>
<evidence type="ECO:0000259" key="1">
    <source>
        <dbReference type="Pfam" id="PF01425"/>
    </source>
</evidence>
<dbReference type="InterPro" id="IPR023631">
    <property type="entry name" value="Amidase_dom"/>
</dbReference>
<dbReference type="PANTHER" id="PTHR42678:SF34">
    <property type="entry name" value="OS04G0183300 PROTEIN"/>
    <property type="match status" value="1"/>
</dbReference>